<reference evidence="1" key="1">
    <citation type="journal article" date="2014" name="BMC Microbiol.">
        <title>Comparative analysis of hapalindole, ambiguine and welwitindolinone gene clusters and reconstitution of indole-isonitrile biosynthesis from cyanobacteria.</title>
        <authorList>
            <person name="Micallef M.L."/>
            <person name="Sharma D."/>
            <person name="Bunn B.M."/>
            <person name="Gerwick L."/>
            <person name="Viswanathan R."/>
            <person name="Moffitt M.C."/>
        </authorList>
    </citation>
    <scope>NUCLEOTIDE SEQUENCE</scope>
    <source>
        <strain evidence="1">UH HT-29-1</strain>
    </source>
</reference>
<accession>A0A075X5V8</accession>
<name>A0A075X5V8_9CYAN</name>
<dbReference type="Pfam" id="PF04199">
    <property type="entry name" value="Cyclase"/>
    <property type="match status" value="1"/>
</dbReference>
<dbReference type="SUPFAM" id="SSF102198">
    <property type="entry name" value="Putative cyclase"/>
    <property type="match status" value="1"/>
</dbReference>
<evidence type="ECO:0000313" key="1">
    <source>
        <dbReference type="EMBL" id="AIH14820.1"/>
    </source>
</evidence>
<proteinExistence type="predicted"/>
<dbReference type="GO" id="GO:0019441">
    <property type="term" value="P:L-tryptophan catabolic process to kynurenine"/>
    <property type="evidence" value="ECO:0007669"/>
    <property type="project" value="InterPro"/>
</dbReference>
<dbReference type="AlphaFoldDB" id="A0A075X5V8"/>
<organism evidence="1">
    <name type="scientific">Westiella intricata UH HT-29-1</name>
    <dbReference type="NCBI Taxonomy" id="1524912"/>
    <lineage>
        <taxon>Bacteria</taxon>
        <taxon>Bacillati</taxon>
        <taxon>Cyanobacteriota</taxon>
        <taxon>Cyanophyceae</taxon>
        <taxon>Nostocales</taxon>
        <taxon>Hapalosiphonaceae</taxon>
        <taxon>Westiella</taxon>
    </lineage>
</organism>
<protein>
    <recommendedName>
        <fullName evidence="2">Cyclase family protein</fullName>
    </recommendedName>
</protein>
<dbReference type="Gene3D" id="3.50.30.50">
    <property type="entry name" value="Putative cyclase"/>
    <property type="match status" value="1"/>
</dbReference>
<dbReference type="GO" id="GO:0004061">
    <property type="term" value="F:arylformamidase activity"/>
    <property type="evidence" value="ECO:0007669"/>
    <property type="project" value="InterPro"/>
</dbReference>
<dbReference type="EMBL" id="KJ767018">
    <property type="protein sequence ID" value="AIH14820.1"/>
    <property type="molecule type" value="Genomic_DNA"/>
</dbReference>
<sequence>MKLKIVLNSGTYSVETQTPIDISIPLQFNATHPVFWDAPQASASTYIVGEFIGDTRRGGRTNVEEYRFIPHCHGTHTECVGHISNQRISIHNVLKDAFIPSTLITVKPQLALEIEDRYLPSKQPEDWMISQQTLIDKLKGENSDFLMGLIIRTLPNDESKKSRDYQKQPPPFLSLDSIDYILSLGVKHLLVDIPSVDRPYDQGYLGVHRKFWNVLPGEHNIESNQCSLKTISEMVYVSDEIEDGRYLLNLQIPAFVADAAPCRPLLYKFIKADCASD</sequence>
<evidence type="ECO:0008006" key="2">
    <source>
        <dbReference type="Google" id="ProtNLM"/>
    </source>
</evidence>
<dbReference type="InterPro" id="IPR007325">
    <property type="entry name" value="KFase/CYL"/>
</dbReference>
<dbReference type="InterPro" id="IPR037175">
    <property type="entry name" value="KFase_sf"/>
</dbReference>